<dbReference type="Pfam" id="PF00072">
    <property type="entry name" value="Response_reg"/>
    <property type="match status" value="1"/>
</dbReference>
<dbReference type="PRINTS" id="PR00344">
    <property type="entry name" value="BCTRLSENSOR"/>
</dbReference>
<evidence type="ECO:0000256" key="4">
    <source>
        <dbReference type="ARBA" id="ARBA00022679"/>
    </source>
</evidence>
<feature type="domain" description="PAC" evidence="10">
    <location>
        <begin position="371"/>
        <end position="423"/>
    </location>
</feature>
<evidence type="ECO:0000256" key="1">
    <source>
        <dbReference type="ARBA" id="ARBA00000085"/>
    </source>
</evidence>
<dbReference type="Pfam" id="PF02518">
    <property type="entry name" value="HATPase_c"/>
    <property type="match status" value="1"/>
</dbReference>
<proteinExistence type="predicted"/>
<feature type="domain" description="PAS" evidence="9">
    <location>
        <begin position="463"/>
        <end position="506"/>
    </location>
</feature>
<dbReference type="InterPro" id="IPR035965">
    <property type="entry name" value="PAS-like_dom_sf"/>
</dbReference>
<comment type="caution">
    <text evidence="11">The sequence shown here is derived from an EMBL/GenBank/DDBJ whole genome shotgun (WGS) entry which is preliminary data.</text>
</comment>
<evidence type="ECO:0000256" key="3">
    <source>
        <dbReference type="ARBA" id="ARBA00022553"/>
    </source>
</evidence>
<evidence type="ECO:0000313" key="11">
    <source>
        <dbReference type="EMBL" id="OWK29875.1"/>
    </source>
</evidence>
<dbReference type="SUPFAM" id="SSF55785">
    <property type="entry name" value="PYP-like sensor domain (PAS domain)"/>
    <property type="match status" value="4"/>
</dbReference>
<keyword evidence="12" id="KW-1185">Reference proteome</keyword>
<dbReference type="CDD" id="cd00130">
    <property type="entry name" value="PAS"/>
    <property type="match status" value="3"/>
</dbReference>
<keyword evidence="3 6" id="KW-0597">Phosphoprotein</keyword>
<dbReference type="SMART" id="SM00086">
    <property type="entry name" value="PAC"/>
    <property type="match status" value="4"/>
</dbReference>
<dbReference type="Pfam" id="PF08447">
    <property type="entry name" value="PAS_3"/>
    <property type="match status" value="2"/>
</dbReference>
<dbReference type="Gene3D" id="3.40.50.2300">
    <property type="match status" value="1"/>
</dbReference>
<feature type="domain" description="PAS" evidence="9">
    <location>
        <begin position="298"/>
        <end position="353"/>
    </location>
</feature>
<reference evidence="11 12" key="1">
    <citation type="submission" date="2017-03" db="EMBL/GenBank/DDBJ databases">
        <title>Genome sequence of Sphingomonas mucosissima DSM 17494.</title>
        <authorList>
            <person name="Poehlein A."/>
            <person name="Wuebbeler J.H."/>
            <person name="Steinbuechel A."/>
            <person name="Daniel R."/>
        </authorList>
    </citation>
    <scope>NUCLEOTIDE SEQUENCE [LARGE SCALE GENOMIC DNA]</scope>
    <source>
        <strain evidence="11 12">DSM 17494</strain>
    </source>
</reference>
<dbReference type="InterPro" id="IPR011006">
    <property type="entry name" value="CheY-like_superfamily"/>
</dbReference>
<dbReference type="InterPro" id="IPR005467">
    <property type="entry name" value="His_kinase_dom"/>
</dbReference>
<dbReference type="EC" id="2.7.13.3" evidence="2"/>
<dbReference type="SUPFAM" id="SSF52172">
    <property type="entry name" value="CheY-like"/>
    <property type="match status" value="1"/>
</dbReference>
<dbReference type="AlphaFoldDB" id="A0A245ZJH8"/>
<evidence type="ECO:0000313" key="12">
    <source>
        <dbReference type="Proteomes" id="UP000197783"/>
    </source>
</evidence>
<dbReference type="SUPFAM" id="SSF47384">
    <property type="entry name" value="Homodimeric domain of signal transducing histidine kinase"/>
    <property type="match status" value="1"/>
</dbReference>
<protein>
    <recommendedName>
        <fullName evidence="2">histidine kinase</fullName>
        <ecNumber evidence="2">2.7.13.3</ecNumber>
    </recommendedName>
</protein>
<dbReference type="InterPro" id="IPR001610">
    <property type="entry name" value="PAC"/>
</dbReference>
<dbReference type="SMART" id="SM00387">
    <property type="entry name" value="HATPase_c"/>
    <property type="match status" value="1"/>
</dbReference>
<dbReference type="InterPro" id="IPR003661">
    <property type="entry name" value="HisK_dim/P_dom"/>
</dbReference>
<feature type="domain" description="Response regulatory" evidence="8">
    <location>
        <begin position="816"/>
        <end position="926"/>
    </location>
</feature>
<dbReference type="InterPro" id="IPR036890">
    <property type="entry name" value="HATPase_C_sf"/>
</dbReference>
<dbReference type="EMBL" id="NBBJ01000003">
    <property type="protein sequence ID" value="OWK29875.1"/>
    <property type="molecule type" value="Genomic_DNA"/>
</dbReference>
<dbReference type="Pfam" id="PF00512">
    <property type="entry name" value="HisKA"/>
    <property type="match status" value="1"/>
</dbReference>
<dbReference type="InterPro" id="IPR003594">
    <property type="entry name" value="HATPase_dom"/>
</dbReference>
<feature type="modified residue" description="4-aspartylphosphate" evidence="6">
    <location>
        <position position="866"/>
    </location>
</feature>
<dbReference type="GO" id="GO:0006355">
    <property type="term" value="P:regulation of DNA-templated transcription"/>
    <property type="evidence" value="ECO:0007669"/>
    <property type="project" value="InterPro"/>
</dbReference>
<dbReference type="Gene3D" id="1.10.287.130">
    <property type="match status" value="1"/>
</dbReference>
<evidence type="ECO:0000259" key="10">
    <source>
        <dbReference type="PROSITE" id="PS50113"/>
    </source>
</evidence>
<dbReference type="InterPro" id="IPR052162">
    <property type="entry name" value="Sensor_kinase/Photoreceptor"/>
</dbReference>
<evidence type="ECO:0000259" key="7">
    <source>
        <dbReference type="PROSITE" id="PS50109"/>
    </source>
</evidence>
<feature type="domain" description="PAC" evidence="10">
    <location>
        <begin position="244"/>
        <end position="297"/>
    </location>
</feature>
<evidence type="ECO:0000256" key="6">
    <source>
        <dbReference type="PROSITE-ProRule" id="PRU00169"/>
    </source>
</evidence>
<accession>A0A245ZJH8</accession>
<dbReference type="InterPro" id="IPR004358">
    <property type="entry name" value="Sig_transdc_His_kin-like_C"/>
</dbReference>
<dbReference type="GO" id="GO:0000155">
    <property type="term" value="F:phosphorelay sensor kinase activity"/>
    <property type="evidence" value="ECO:0007669"/>
    <property type="project" value="InterPro"/>
</dbReference>
<dbReference type="PROSITE" id="PS50112">
    <property type="entry name" value="PAS"/>
    <property type="match status" value="3"/>
</dbReference>
<dbReference type="InterPro" id="IPR000700">
    <property type="entry name" value="PAS-assoc_C"/>
</dbReference>
<keyword evidence="5" id="KW-0418">Kinase</keyword>
<dbReference type="CDD" id="cd00082">
    <property type="entry name" value="HisKA"/>
    <property type="match status" value="1"/>
</dbReference>
<dbReference type="PROSITE" id="PS50109">
    <property type="entry name" value="HIS_KIN"/>
    <property type="match status" value="1"/>
</dbReference>
<dbReference type="InterPro" id="IPR013656">
    <property type="entry name" value="PAS_4"/>
</dbReference>
<dbReference type="NCBIfam" id="TIGR00229">
    <property type="entry name" value="sensory_box"/>
    <property type="match status" value="3"/>
</dbReference>
<dbReference type="PROSITE" id="PS50110">
    <property type="entry name" value="RESPONSE_REGULATORY"/>
    <property type="match status" value="1"/>
</dbReference>
<gene>
    <name evidence="11" type="ORF">SPMU_22970</name>
</gene>
<feature type="domain" description="PAS" evidence="9">
    <location>
        <begin position="170"/>
        <end position="241"/>
    </location>
</feature>
<dbReference type="InterPro" id="IPR036097">
    <property type="entry name" value="HisK_dim/P_sf"/>
</dbReference>
<dbReference type="SMART" id="SM00091">
    <property type="entry name" value="PAS"/>
    <property type="match status" value="3"/>
</dbReference>
<dbReference type="InterPro" id="IPR000014">
    <property type="entry name" value="PAS"/>
</dbReference>
<evidence type="ECO:0000256" key="5">
    <source>
        <dbReference type="ARBA" id="ARBA00022777"/>
    </source>
</evidence>
<feature type="domain" description="Histidine kinase" evidence="7">
    <location>
        <begin position="575"/>
        <end position="795"/>
    </location>
</feature>
<dbReference type="SUPFAM" id="SSF55874">
    <property type="entry name" value="ATPase domain of HSP90 chaperone/DNA topoisomerase II/histidine kinase"/>
    <property type="match status" value="1"/>
</dbReference>
<dbReference type="Gene3D" id="3.30.565.10">
    <property type="entry name" value="Histidine kinase-like ATPase, C-terminal domain"/>
    <property type="match status" value="1"/>
</dbReference>
<dbReference type="FunFam" id="3.30.450.20:FF:000099">
    <property type="entry name" value="Sensory box sensor histidine kinase"/>
    <property type="match status" value="1"/>
</dbReference>
<dbReference type="Proteomes" id="UP000197783">
    <property type="component" value="Unassembled WGS sequence"/>
</dbReference>
<dbReference type="InterPro" id="IPR013767">
    <property type="entry name" value="PAS_fold"/>
</dbReference>
<dbReference type="InterPro" id="IPR001789">
    <property type="entry name" value="Sig_transdc_resp-reg_receiver"/>
</dbReference>
<dbReference type="Pfam" id="PF08448">
    <property type="entry name" value="PAS_4"/>
    <property type="match status" value="1"/>
</dbReference>
<dbReference type="PANTHER" id="PTHR43304:SF1">
    <property type="entry name" value="PAC DOMAIN-CONTAINING PROTEIN"/>
    <property type="match status" value="1"/>
</dbReference>
<dbReference type="Gene3D" id="3.30.450.20">
    <property type="entry name" value="PAS domain"/>
    <property type="match status" value="4"/>
</dbReference>
<evidence type="ECO:0000259" key="9">
    <source>
        <dbReference type="PROSITE" id="PS50112"/>
    </source>
</evidence>
<evidence type="ECO:0000259" key="8">
    <source>
        <dbReference type="PROSITE" id="PS50110"/>
    </source>
</evidence>
<dbReference type="PANTHER" id="PTHR43304">
    <property type="entry name" value="PHYTOCHROME-LIKE PROTEIN CPH1"/>
    <property type="match status" value="1"/>
</dbReference>
<evidence type="ECO:0000256" key="2">
    <source>
        <dbReference type="ARBA" id="ARBA00012438"/>
    </source>
</evidence>
<name>A0A245ZJH8_9SPHN</name>
<dbReference type="PROSITE" id="PS50113">
    <property type="entry name" value="PAC"/>
    <property type="match status" value="3"/>
</dbReference>
<dbReference type="SMART" id="SM00388">
    <property type="entry name" value="HisKA"/>
    <property type="match status" value="1"/>
</dbReference>
<dbReference type="Pfam" id="PF00989">
    <property type="entry name" value="PAS"/>
    <property type="match status" value="1"/>
</dbReference>
<keyword evidence="4" id="KW-0808">Transferase</keyword>
<sequence length="927" mass="101008">MAEADSDVFRKSLMAGGDCGGLIAARDWSATPLGPVDHWPASLRTTVLIMLRSQVPMVLLWGEDGIMLYNDSYSLFAGNQHPGLLGCPVRDGWAEVADFNDHVMKVGLAGGTLRYRDQHLTLFRNGVPEPVWMDLDYSPVPDESGRPAGVLCILAETTERKLGERRLRDSEDRFRLMADAVPQITWITDAQGRTEFFNRYWWDYTGASPEPTTAAEVSATHLHPDDGAGTMAAFEEAQRTGTTFQTEHRIRSASGEYRWFLVRGEPYRDPRSGEIVRWFGASVDINDRKVAEEALRNSEMHLSAIFNQSAAGLAETDASGRFVRVNDRYCEIVGRTREGLMHLCMQDLTHPDDLGGNLALFQRVTAHAGSFDIVKRSLRPDGSQVWVHNSVTALRGPSGTVSSIACVSIDITDRKAAEDALTALNADLERQVIERSRERGLIWQHSIDLLSVIDLTTACFDAVNPAWATALGWSVGEIEGRPYTDFVHPDDSAASASAFSGLKRGEVVIHFENRYRTKAGGWRWLSWVAVPESGKLYSITRDVTADKEREAELETAQEALRQAQKMEAMGQLTGGVAHDFNNLLAPIVGSLDLLQRRGVGTEREQRLIAGAVQSAERAKTLVQRLLAFARRQPLQAVSVNIVELVAGMADLVASTTGPQIKVVVDAEPDLPPAHCDPNQLEMALLNLAVNARDAMPDGGRLRISATAEDVRSGHRAKLRPGQYVRLSVADTGTGMDQATLRRAIEPFFSTKGVGKGTGLGLSMAHGLASQLGGALTIQSRLGLGTNVELWLPRSAAQPDAVAAAPADTAAHGAGGQVLLVDDEDVVRMTTADMLLDLGYRVTEVASAEEAMRLIERGDPFDLLITDHLMPGLTGAELARAVRQRRPGMPVLLVSGYAEREDVGPDLPRLTKPFRKDELAASLAQLSA</sequence>
<dbReference type="SMART" id="SM00448">
    <property type="entry name" value="REC"/>
    <property type="match status" value="1"/>
</dbReference>
<dbReference type="CDD" id="cd18161">
    <property type="entry name" value="REC_hyHK_blue-like"/>
    <property type="match status" value="1"/>
</dbReference>
<organism evidence="11 12">
    <name type="scientific">Sphingomonas mucosissima</name>
    <dbReference type="NCBI Taxonomy" id="370959"/>
    <lineage>
        <taxon>Bacteria</taxon>
        <taxon>Pseudomonadati</taxon>
        <taxon>Pseudomonadota</taxon>
        <taxon>Alphaproteobacteria</taxon>
        <taxon>Sphingomonadales</taxon>
        <taxon>Sphingomonadaceae</taxon>
        <taxon>Sphingomonas</taxon>
    </lineage>
</organism>
<feature type="domain" description="PAC" evidence="10">
    <location>
        <begin position="116"/>
        <end position="169"/>
    </location>
</feature>
<comment type="catalytic activity">
    <reaction evidence="1">
        <text>ATP + protein L-histidine = ADP + protein N-phospho-L-histidine.</text>
        <dbReference type="EC" id="2.7.13.3"/>
    </reaction>
</comment>
<dbReference type="InterPro" id="IPR013655">
    <property type="entry name" value="PAS_fold_3"/>
</dbReference>